<dbReference type="Proteomes" id="UP000094622">
    <property type="component" value="Unassembled WGS sequence"/>
</dbReference>
<name>A0A1E3H4X8_9HYPH</name>
<comment type="caution">
    <text evidence="8">The sequence shown here is derived from an EMBL/GenBank/DDBJ whole genome shotgun (WGS) entry which is preliminary data.</text>
</comment>
<dbReference type="InterPro" id="IPR036291">
    <property type="entry name" value="NAD(P)-bd_dom_sf"/>
</dbReference>
<keyword evidence="3 8" id="KW-0560">Oxidoreductase</keyword>
<dbReference type="PANTHER" id="PTHR20861">
    <property type="entry name" value="HOMOSERINE/4-DIPHOSPHOCYTIDYL-2-C-METHYL-D-ERYTHRITOL KINASE"/>
    <property type="match status" value="1"/>
</dbReference>
<evidence type="ECO:0000259" key="5">
    <source>
        <dbReference type="Pfam" id="PF00288"/>
    </source>
</evidence>
<dbReference type="InterPro" id="IPR037089">
    <property type="entry name" value="Methyl-teptahyd_DH_N_sf"/>
</dbReference>
<dbReference type="PANTHER" id="PTHR20861:SF6">
    <property type="entry name" value="BETA-RIBOFURANOSYLPHENOL 5'-PHOSPHATE SYNTHASE"/>
    <property type="match status" value="1"/>
</dbReference>
<dbReference type="Gene3D" id="3.30.230.10">
    <property type="match status" value="1"/>
</dbReference>
<evidence type="ECO:0000313" key="9">
    <source>
        <dbReference type="Proteomes" id="UP000094622"/>
    </source>
</evidence>
<feature type="domain" description="GHMP kinase C-terminal" evidence="6">
    <location>
        <begin position="236"/>
        <end position="322"/>
    </location>
</feature>
<dbReference type="GO" id="GO:0005524">
    <property type="term" value="F:ATP binding"/>
    <property type="evidence" value="ECO:0007669"/>
    <property type="project" value="InterPro"/>
</dbReference>
<evidence type="ECO:0000256" key="2">
    <source>
        <dbReference type="ARBA" id="ARBA00022777"/>
    </source>
</evidence>
<dbReference type="InterPro" id="IPR046346">
    <property type="entry name" value="Aminoacid_DH-like_N_sf"/>
</dbReference>
<dbReference type="RefSeq" id="WP_342586224.1">
    <property type="nucleotide sequence ID" value="NZ_MCRJ01000023.1"/>
</dbReference>
<feature type="region of interest" description="Disordered" evidence="4">
    <location>
        <begin position="349"/>
        <end position="420"/>
    </location>
</feature>
<dbReference type="InterPro" id="IPR014721">
    <property type="entry name" value="Ribsml_uS5_D2-typ_fold_subgr"/>
</dbReference>
<evidence type="ECO:0000259" key="6">
    <source>
        <dbReference type="Pfam" id="PF08544"/>
    </source>
</evidence>
<feature type="domain" description="Methylene-tetrahydromethanopterin dehydrogenase N-terminal" evidence="7">
    <location>
        <begin position="474"/>
        <end position="554"/>
    </location>
</feature>
<sequence>MSDIDFKPHAGEGGLLAVPGNAPLPEAVRVRAPARLHLGLLDLAGDLGRKFGSIGLALERPCLDLTVRRAPAFTVRGGETDRIGRYVDAAIEVLGLDPRKAGQVAVEINRAMPSHAGFGSGTQMALSIGAALAGLAGVPFDAAKMAAGLDRGARSGIGLTAFRSGGFVVDGGRGPRSLVPPTIARLDFPEAWRIILILDETMVGCHGSAEADAFRDLPPLAPEAAAWLCRLTLIKLLPALIEHDIHEFGDAVTDIQERIGDHFAPAQGGRRFVSPLVADAMAAFRRAGSPGVGQSSWGPTGFALAASEAEAERMVADVVKNCHTVEGLHFTITQGRNRGALITPLHAPRLRAPRPTEGPLTASIRASLPGPGPFRAPSGSGGRSSPCDLLARTGGFSRFGRHRGGRRRAGRRRGPMAPGRHIPRIQCEASVLRRPSQQRISRATSPCEGMRAIRGTEMSKNILHMLTPLKHMSPFDVNMAVDAGFDVVTSYAAVNPEEVRGLVQDAIFSRSPADAVRTGIFFAGKNAIQALDMMKAAEEAFVPPFEINLFADPAGSFTTAAGMMACVEKLLQTKFDTSLAGKKVTIFGGTGVVAFSAAVIAAKEGAEVHLAGYDGTKRVSGIAADMKARFGVDVHPADGSTEEARSAVAGGSDVILSAGPAGQQILTEEQIRAVDGLLVAADVNAVPPAGLAGVGVHDNGEPLGFGRAVGLGALAIGNVKYQAQHLLFKRMIAAEKPVALDFRDAFEEARKFIA</sequence>
<keyword evidence="2" id="KW-0418">Kinase</keyword>
<dbReference type="GO" id="GO:0016491">
    <property type="term" value="F:oxidoreductase activity"/>
    <property type="evidence" value="ECO:0007669"/>
    <property type="project" value="UniProtKB-KW"/>
</dbReference>
<feature type="compositionally biased region" description="Low complexity" evidence="4">
    <location>
        <begin position="373"/>
        <end position="398"/>
    </location>
</feature>
<evidence type="ECO:0000313" key="8">
    <source>
        <dbReference type="EMBL" id="ODN71360.1"/>
    </source>
</evidence>
<dbReference type="SUPFAM" id="SSF51735">
    <property type="entry name" value="NAD(P)-binding Rossmann-fold domains"/>
    <property type="match status" value="1"/>
</dbReference>
<dbReference type="Pfam" id="PF09176">
    <property type="entry name" value="Mpt_N"/>
    <property type="match status" value="1"/>
</dbReference>
<dbReference type="Gene3D" id="3.40.50.720">
    <property type="entry name" value="NAD(P)-binding Rossmann-like Domain"/>
    <property type="match status" value="1"/>
</dbReference>
<reference evidence="8 9" key="1">
    <citation type="submission" date="2016-07" db="EMBL/GenBank/DDBJ databases">
        <title>Draft Genome Sequence of Methylobrevis pamukkalensis PK2.</title>
        <authorList>
            <person name="Vasilenko O.V."/>
            <person name="Doronina N.V."/>
            <person name="Shmareva M.N."/>
            <person name="Tarlachkov S.V."/>
            <person name="Mustakhimov I."/>
            <person name="Trotsenko Y.A."/>
        </authorList>
    </citation>
    <scope>NUCLEOTIDE SEQUENCE [LARGE SCALE GENOMIC DNA]</scope>
    <source>
        <strain evidence="8 9">PK2</strain>
    </source>
</reference>
<accession>A0A1E3H4X8</accession>
<dbReference type="Pfam" id="PF00288">
    <property type="entry name" value="GHMP_kinases_N"/>
    <property type="match status" value="1"/>
</dbReference>
<organism evidence="8 9">
    <name type="scientific">Methylobrevis pamukkalensis</name>
    <dbReference type="NCBI Taxonomy" id="1439726"/>
    <lineage>
        <taxon>Bacteria</taxon>
        <taxon>Pseudomonadati</taxon>
        <taxon>Pseudomonadota</taxon>
        <taxon>Alphaproteobacteria</taxon>
        <taxon>Hyphomicrobiales</taxon>
        <taxon>Pleomorphomonadaceae</taxon>
        <taxon>Methylobrevis</taxon>
    </lineage>
</organism>
<dbReference type="EMBL" id="MCRJ01000023">
    <property type="protein sequence ID" value="ODN71360.1"/>
    <property type="molecule type" value="Genomic_DNA"/>
</dbReference>
<dbReference type="NCBIfam" id="TIGR00144">
    <property type="entry name" value="beta_RFAP_syn"/>
    <property type="match status" value="1"/>
</dbReference>
<evidence type="ECO:0000256" key="4">
    <source>
        <dbReference type="SAM" id="MobiDB-lite"/>
    </source>
</evidence>
<keyword evidence="1" id="KW-0808">Transferase</keyword>
<dbReference type="EC" id="1.5.1.-" evidence="8"/>
<feature type="compositionally biased region" description="Basic residues" evidence="4">
    <location>
        <begin position="399"/>
        <end position="414"/>
    </location>
</feature>
<dbReference type="PATRIC" id="fig|1439726.3.peg.1380"/>
<keyword evidence="9" id="KW-1185">Reference proteome</keyword>
<evidence type="ECO:0000259" key="7">
    <source>
        <dbReference type="Pfam" id="PF09176"/>
    </source>
</evidence>
<dbReference type="SUPFAM" id="SSF54211">
    <property type="entry name" value="Ribosomal protein S5 domain 2-like"/>
    <property type="match status" value="1"/>
</dbReference>
<dbReference type="InterPro" id="IPR006204">
    <property type="entry name" value="GHMP_kinase_N_dom"/>
</dbReference>
<gene>
    <name evidence="8" type="primary">mtdB</name>
    <name evidence="8" type="ORF">A6302_01312</name>
</gene>
<dbReference type="Pfam" id="PF08544">
    <property type="entry name" value="GHMP_kinases_C"/>
    <property type="match status" value="1"/>
</dbReference>
<protein>
    <submittedName>
        <fullName evidence="8">NAD(P)-dependent methylenetetrahydromethanopterin dehydrogenase</fullName>
        <ecNumber evidence="8">1.5.1.-</ecNumber>
    </submittedName>
</protein>
<dbReference type="SUPFAM" id="SSF53223">
    <property type="entry name" value="Aminoacid dehydrogenase-like, N-terminal domain"/>
    <property type="match status" value="1"/>
</dbReference>
<dbReference type="InterPro" id="IPR004422">
    <property type="entry name" value="RFAP_synthase"/>
</dbReference>
<feature type="domain" description="GHMP kinase N-terminal" evidence="5">
    <location>
        <begin position="90"/>
        <end position="158"/>
    </location>
</feature>
<evidence type="ECO:0000256" key="3">
    <source>
        <dbReference type="ARBA" id="ARBA00023002"/>
    </source>
</evidence>
<dbReference type="GO" id="GO:0016301">
    <property type="term" value="F:kinase activity"/>
    <property type="evidence" value="ECO:0007669"/>
    <property type="project" value="UniProtKB-KW"/>
</dbReference>
<dbReference type="InterPro" id="IPR013750">
    <property type="entry name" value="GHMP_kinase_C_dom"/>
</dbReference>
<dbReference type="InterPro" id="IPR020568">
    <property type="entry name" value="Ribosomal_Su5_D2-typ_SF"/>
</dbReference>
<dbReference type="Gene3D" id="3.40.50.10280">
    <property type="entry name" value="Methylene-tetrahydromethanopterin dehydrogenase, N-terminal domain"/>
    <property type="match status" value="1"/>
</dbReference>
<dbReference type="AlphaFoldDB" id="A0A1E3H4X8"/>
<proteinExistence type="predicted"/>
<evidence type="ECO:0000256" key="1">
    <source>
        <dbReference type="ARBA" id="ARBA00022679"/>
    </source>
</evidence>
<dbReference type="InterPro" id="IPR015259">
    <property type="entry name" value="Methyl-teptahyd_DH_N"/>
</dbReference>